<dbReference type="InterPro" id="IPR001849">
    <property type="entry name" value="PH_domain"/>
</dbReference>
<evidence type="ECO:0008006" key="11">
    <source>
        <dbReference type="Google" id="ProtNLM"/>
    </source>
</evidence>
<evidence type="ECO:0000256" key="2">
    <source>
        <dbReference type="ARBA" id="ARBA00022771"/>
    </source>
</evidence>
<dbReference type="InterPro" id="IPR037278">
    <property type="entry name" value="ARFGAP/RecO"/>
</dbReference>
<dbReference type="Gene3D" id="2.30.29.30">
    <property type="entry name" value="Pleckstrin-homology domain (PH domain)/Phosphotyrosine-binding domain (PTB)"/>
    <property type="match status" value="1"/>
</dbReference>
<keyword evidence="2 5" id="KW-0863">Zinc-finger</keyword>
<dbReference type="Gene3D" id="1.10.220.150">
    <property type="entry name" value="Arf GTPase activating protein"/>
    <property type="match status" value="1"/>
</dbReference>
<evidence type="ECO:0000259" key="8">
    <source>
        <dbReference type="PROSITE" id="PS50115"/>
    </source>
</evidence>
<dbReference type="SUPFAM" id="SSF50729">
    <property type="entry name" value="PH domain-like"/>
    <property type="match status" value="1"/>
</dbReference>
<dbReference type="Pfam" id="PF01412">
    <property type="entry name" value="ArfGap"/>
    <property type="match status" value="1"/>
</dbReference>
<keyword evidence="3" id="KW-0862">Zinc</keyword>
<feature type="repeat" description="ANK" evidence="4">
    <location>
        <begin position="354"/>
        <end position="386"/>
    </location>
</feature>
<evidence type="ECO:0000256" key="4">
    <source>
        <dbReference type="PROSITE-ProRule" id="PRU00023"/>
    </source>
</evidence>
<evidence type="ECO:0000313" key="10">
    <source>
        <dbReference type="Proteomes" id="UP000320475"/>
    </source>
</evidence>
<dbReference type="SMART" id="SM00248">
    <property type="entry name" value="ANK"/>
    <property type="match status" value="2"/>
</dbReference>
<feature type="domain" description="Arf-GAP" evidence="8">
    <location>
        <begin position="206"/>
        <end position="291"/>
    </location>
</feature>
<dbReference type="Proteomes" id="UP000320475">
    <property type="component" value="Unassembled WGS sequence"/>
</dbReference>
<name>A0A507CFU7_9FUNG</name>
<keyword evidence="1" id="KW-0479">Metal-binding</keyword>
<dbReference type="InterPro" id="IPR045258">
    <property type="entry name" value="ACAP1/2/3-like"/>
</dbReference>
<evidence type="ECO:0000256" key="1">
    <source>
        <dbReference type="ARBA" id="ARBA00022723"/>
    </source>
</evidence>
<dbReference type="InterPro" id="IPR001164">
    <property type="entry name" value="ArfGAP_dom"/>
</dbReference>
<dbReference type="InterPro" id="IPR038508">
    <property type="entry name" value="ArfGAP_dom_sf"/>
</dbReference>
<dbReference type="PANTHER" id="PTHR23180:SF160">
    <property type="entry name" value="ADP-RIBOSYLATION FACTOR GTPASE-ACTIVATING PROTEIN EFFECTOR PROTEIN 1"/>
    <property type="match status" value="1"/>
</dbReference>
<reference evidence="9 10" key="1">
    <citation type="journal article" date="2019" name="Sci. Rep.">
        <title>Comparative genomics of chytrid fungi reveal insights into the obligate biotrophic and pathogenic lifestyle of Synchytrium endobioticum.</title>
        <authorList>
            <person name="van de Vossenberg B.T.L.H."/>
            <person name="Warris S."/>
            <person name="Nguyen H.D.T."/>
            <person name="van Gent-Pelzer M.P.E."/>
            <person name="Joly D.L."/>
            <person name="van de Geest H.C."/>
            <person name="Bonants P.J.M."/>
            <person name="Smith D.S."/>
            <person name="Levesque C.A."/>
            <person name="van der Lee T.A.J."/>
        </authorList>
    </citation>
    <scope>NUCLEOTIDE SEQUENCE [LARGE SCALE GENOMIC DNA]</scope>
    <source>
        <strain evidence="9 10">LEV6574</strain>
    </source>
</reference>
<dbReference type="PROSITE" id="PS50088">
    <property type="entry name" value="ANK_REPEAT"/>
    <property type="match status" value="2"/>
</dbReference>
<dbReference type="GO" id="GO:0008270">
    <property type="term" value="F:zinc ion binding"/>
    <property type="evidence" value="ECO:0007669"/>
    <property type="project" value="UniProtKB-KW"/>
</dbReference>
<comment type="caution">
    <text evidence="9">The sequence shown here is derived from an EMBL/GenBank/DDBJ whole genome shotgun (WGS) entry which is preliminary data.</text>
</comment>
<dbReference type="VEuPathDB" id="FungiDB:SeMB42_g07790"/>
<dbReference type="InterPro" id="IPR011993">
    <property type="entry name" value="PH-like_dom_sf"/>
</dbReference>
<sequence>MRELTDYLYKMRTDHQNVTNTVDSSTYLNTFNQASSSIDLYNPAKHITPMGSQARPGDTGDWLHMMKAMGKNGKHVVWSRTYLELKDDALSYYEDARMTQKAMIDLRICMIRDAFASERRFCFEIVSPSGIYTFQAYNEHDCQDWISLLQCSVSRALHSNGPATSTGPSTLDLNEAGGTNIPSVTVMDVTKELRDVPGNDQCADCIHRGLGRHISKVRSLLFDRWEPDLVEVLKGLGNQQVNCIFEDRLLKGGTSIAKPTPSSDRALKEKYIAMKYVGKEMIRQPDTGSELILAQAVRSADLPRALHCVVLRADVDEPDLYGTAPLHYAVKAGDTTMVEFLLQWRADVNVLDQSKRTPLHHAAMVGNAGLLSQLLKRGAQADIRDEERKTALDYALERSTDGDNFVRIVTILRLTMFEAEEQMKEKEKYGITEALESLSTASPTPEASPEMANMTSSPMSRGGGVPGTSRRIGSSVFGDDDANVTDPSAVWGESTNASIVSPSAFSNLRIGKFLPPNHKPADTYS</sequence>
<dbReference type="Pfam" id="PF00169">
    <property type="entry name" value="PH"/>
    <property type="match status" value="1"/>
</dbReference>
<dbReference type="InterPro" id="IPR002110">
    <property type="entry name" value="Ankyrin_rpt"/>
</dbReference>
<evidence type="ECO:0000256" key="3">
    <source>
        <dbReference type="ARBA" id="ARBA00022833"/>
    </source>
</evidence>
<dbReference type="PANTHER" id="PTHR23180">
    <property type="entry name" value="CENTAURIN/ARF"/>
    <property type="match status" value="1"/>
</dbReference>
<dbReference type="Pfam" id="PF12796">
    <property type="entry name" value="Ank_2"/>
    <property type="match status" value="1"/>
</dbReference>
<keyword evidence="4" id="KW-0040">ANK repeat</keyword>
<dbReference type="GO" id="GO:0005096">
    <property type="term" value="F:GTPase activator activity"/>
    <property type="evidence" value="ECO:0007669"/>
    <property type="project" value="InterPro"/>
</dbReference>
<evidence type="ECO:0000313" key="9">
    <source>
        <dbReference type="EMBL" id="TPX36383.1"/>
    </source>
</evidence>
<dbReference type="OrthoDB" id="10266696at2759"/>
<protein>
    <recommendedName>
        <fullName evidence="11">PH domain-containing protein</fullName>
    </recommendedName>
</protein>
<dbReference type="EMBL" id="QEAM01000707">
    <property type="protein sequence ID" value="TPX36383.1"/>
    <property type="molecule type" value="Genomic_DNA"/>
</dbReference>
<dbReference type="Gene3D" id="1.25.40.20">
    <property type="entry name" value="Ankyrin repeat-containing domain"/>
    <property type="match status" value="1"/>
</dbReference>
<evidence type="ECO:0000259" key="7">
    <source>
        <dbReference type="PROSITE" id="PS50003"/>
    </source>
</evidence>
<feature type="repeat" description="ANK" evidence="4">
    <location>
        <begin position="321"/>
        <end position="353"/>
    </location>
</feature>
<dbReference type="PROSITE" id="PS50297">
    <property type="entry name" value="ANK_REP_REGION"/>
    <property type="match status" value="2"/>
</dbReference>
<dbReference type="AlphaFoldDB" id="A0A507CFU7"/>
<accession>A0A507CFU7</accession>
<feature type="domain" description="PH" evidence="7">
    <location>
        <begin position="78"/>
        <end position="154"/>
    </location>
</feature>
<dbReference type="PROSITE" id="PS50003">
    <property type="entry name" value="PH_DOMAIN"/>
    <property type="match status" value="1"/>
</dbReference>
<evidence type="ECO:0000256" key="6">
    <source>
        <dbReference type="SAM" id="MobiDB-lite"/>
    </source>
</evidence>
<gene>
    <name evidence="9" type="ORF">SeLEV6574_g08077</name>
</gene>
<proteinExistence type="predicted"/>
<organism evidence="9 10">
    <name type="scientific">Synchytrium endobioticum</name>
    <dbReference type="NCBI Taxonomy" id="286115"/>
    <lineage>
        <taxon>Eukaryota</taxon>
        <taxon>Fungi</taxon>
        <taxon>Fungi incertae sedis</taxon>
        <taxon>Chytridiomycota</taxon>
        <taxon>Chytridiomycota incertae sedis</taxon>
        <taxon>Chytridiomycetes</taxon>
        <taxon>Synchytriales</taxon>
        <taxon>Synchytriaceae</taxon>
        <taxon>Synchytrium</taxon>
    </lineage>
</organism>
<dbReference type="SMART" id="SM00105">
    <property type="entry name" value="ArfGap"/>
    <property type="match status" value="1"/>
</dbReference>
<dbReference type="SUPFAM" id="SSF57863">
    <property type="entry name" value="ArfGap/RecO-like zinc finger"/>
    <property type="match status" value="1"/>
</dbReference>
<dbReference type="SMART" id="SM00233">
    <property type="entry name" value="PH"/>
    <property type="match status" value="1"/>
</dbReference>
<evidence type="ECO:0000256" key="5">
    <source>
        <dbReference type="PROSITE-ProRule" id="PRU00288"/>
    </source>
</evidence>
<dbReference type="InterPro" id="IPR036770">
    <property type="entry name" value="Ankyrin_rpt-contain_sf"/>
</dbReference>
<feature type="region of interest" description="Disordered" evidence="6">
    <location>
        <begin position="437"/>
        <end position="489"/>
    </location>
</feature>
<dbReference type="PROSITE" id="PS50115">
    <property type="entry name" value="ARFGAP"/>
    <property type="match status" value="1"/>
</dbReference>
<dbReference type="SUPFAM" id="SSF48403">
    <property type="entry name" value="Ankyrin repeat"/>
    <property type="match status" value="1"/>
</dbReference>